<feature type="DNA-binding region" description="Homeobox" evidence="7">
    <location>
        <begin position="237"/>
        <end position="296"/>
    </location>
</feature>
<dbReference type="GO" id="GO:0048598">
    <property type="term" value="P:embryonic morphogenesis"/>
    <property type="evidence" value="ECO:0007669"/>
    <property type="project" value="TreeGrafter"/>
</dbReference>
<name>A0AAV2TIP9_CALDB</name>
<evidence type="ECO:0000256" key="4">
    <source>
        <dbReference type="ARBA" id="ARBA00023155"/>
    </source>
</evidence>
<protein>
    <recommendedName>
        <fullName evidence="10">Homeobox domain-containing protein</fullName>
    </recommendedName>
</protein>
<keyword evidence="3 7" id="KW-0238">DNA-binding</keyword>
<sequence>MSSDFTDVKINNGLVSGRQCRSEIKQKKRRALHRPNNTNSKPKSSTNCGLSNEMNSYSSPASRHAQEDLGNRPNRLLFSIDSLLCASQKEDDKVSHPFQEPARGGQPIPNTNSTDDRDIRVQVDECSVLRNHSSAGDENCTSGFNAKVDWQSLFRSRAAASCSSLVGKSMVEWDSMNQNALLGLSPYTLKPGSEEAMKFDAYLSLGPKRLARNWFELVGKYDRSGPQKCTLRKHKPNRKPRTPFTTQQLVALERKFRQKQYLSIAERAEFSNNLTLTETQVKIWFQNRRAKAKRLQEVETGKYSQHSPVRLDNPLSITISAENSRLPVSATSVSGEPSGIPRSPTSTPPSLTSSDQAEQHASSTFVWRPGSQQQRTPSDGSSKSDRYETVKSIWPLGENISMDQLQVIPSDNVNESIPPISGIGSVCLPPIGPLSKSCVSTIPTSALVKPSGHTISYFSNGYRSENMWPGFPLTSDDDINNNSNNNNSNDRNSSKIVTPNGSTRGSGGVAPLSECVDNPLTAFLPAQWRVAAQGMVEQVMASNPIVTSGLPATGVSADSDSQHSHGTLFRPPELTGSFHPSAVTSTSSNSSLMDFASNLLNLSKLTSFSPQLTNNLIVNSSLLHPNDFTSSLRDNLRALFNAGGQRTSSNGLVPNTNAENVNNLPDAPLNFLPTSEPPVLHTSLMSSLNTPYFPLQGTLSSPRLNSFSSQPPTNGHVPGGSSDLLMASI</sequence>
<evidence type="ECO:0000256" key="7">
    <source>
        <dbReference type="PROSITE-ProRule" id="PRU00108"/>
    </source>
</evidence>
<dbReference type="AlphaFoldDB" id="A0AAV2TIP9"/>
<feature type="region of interest" description="Disordered" evidence="9">
    <location>
        <begin position="327"/>
        <end position="387"/>
    </location>
</feature>
<feature type="compositionally biased region" description="Low complexity" evidence="9">
    <location>
        <begin position="337"/>
        <end position="354"/>
    </location>
</feature>
<dbReference type="Gene3D" id="1.10.10.60">
    <property type="entry name" value="Homeodomain-like"/>
    <property type="match status" value="1"/>
</dbReference>
<dbReference type="GO" id="GO:0005634">
    <property type="term" value="C:nucleus"/>
    <property type="evidence" value="ECO:0007669"/>
    <property type="project" value="UniProtKB-SubCell"/>
</dbReference>
<dbReference type="InterPro" id="IPR001356">
    <property type="entry name" value="HD"/>
</dbReference>
<keyword evidence="5 7" id="KW-0539">Nucleus</keyword>
<keyword evidence="4 7" id="KW-0371">Homeobox</keyword>
<dbReference type="GO" id="GO:0000981">
    <property type="term" value="F:DNA-binding transcription factor activity, RNA polymerase II-specific"/>
    <property type="evidence" value="ECO:0007669"/>
    <property type="project" value="InterPro"/>
</dbReference>
<evidence type="ECO:0000259" key="10">
    <source>
        <dbReference type="PROSITE" id="PS50071"/>
    </source>
</evidence>
<accession>A0AAV2TIP9</accession>
<feature type="region of interest" description="Disordered" evidence="9">
    <location>
        <begin position="703"/>
        <end position="729"/>
    </location>
</feature>
<dbReference type="EMBL" id="CAXLJL010000301">
    <property type="protein sequence ID" value="CAL5136305.1"/>
    <property type="molecule type" value="Genomic_DNA"/>
</dbReference>
<evidence type="ECO:0000256" key="2">
    <source>
        <dbReference type="ARBA" id="ARBA00022473"/>
    </source>
</evidence>
<evidence type="ECO:0000256" key="8">
    <source>
        <dbReference type="RuleBase" id="RU000682"/>
    </source>
</evidence>
<dbReference type="InterPro" id="IPR050674">
    <property type="entry name" value="Msh_Homeobox_Regulators"/>
</dbReference>
<evidence type="ECO:0000313" key="11">
    <source>
        <dbReference type="EMBL" id="CAL5136305.1"/>
    </source>
</evidence>
<evidence type="ECO:0000313" key="12">
    <source>
        <dbReference type="Proteomes" id="UP001497525"/>
    </source>
</evidence>
<reference evidence="11" key="1">
    <citation type="submission" date="2024-06" db="EMBL/GenBank/DDBJ databases">
        <authorList>
            <person name="Liu X."/>
            <person name="Lenzi L."/>
            <person name="Haldenby T S."/>
            <person name="Uol C."/>
        </authorList>
    </citation>
    <scope>NUCLEOTIDE SEQUENCE</scope>
</reference>
<dbReference type="PANTHER" id="PTHR24338:SF0">
    <property type="entry name" value="MUSCLE SEGMENTATION HOMEOBOX"/>
    <property type="match status" value="1"/>
</dbReference>
<feature type="compositionally biased region" description="Polar residues" evidence="9">
    <location>
        <begin position="48"/>
        <end position="61"/>
    </location>
</feature>
<comment type="caution">
    <text evidence="11">The sequence shown here is derived from an EMBL/GenBank/DDBJ whole genome shotgun (WGS) entry which is preliminary data.</text>
</comment>
<proteinExistence type="inferred from homology"/>
<evidence type="ECO:0000256" key="1">
    <source>
        <dbReference type="ARBA" id="ARBA00004123"/>
    </source>
</evidence>
<feature type="compositionally biased region" description="Low complexity" evidence="9">
    <location>
        <begin position="480"/>
        <end position="491"/>
    </location>
</feature>
<evidence type="ECO:0000256" key="3">
    <source>
        <dbReference type="ARBA" id="ARBA00023125"/>
    </source>
</evidence>
<feature type="region of interest" description="Disordered" evidence="9">
    <location>
        <begin position="473"/>
        <end position="510"/>
    </location>
</feature>
<organism evidence="11 12">
    <name type="scientific">Calicophoron daubneyi</name>
    <name type="common">Rumen fluke</name>
    <name type="synonym">Paramphistomum daubneyi</name>
    <dbReference type="NCBI Taxonomy" id="300641"/>
    <lineage>
        <taxon>Eukaryota</taxon>
        <taxon>Metazoa</taxon>
        <taxon>Spiralia</taxon>
        <taxon>Lophotrochozoa</taxon>
        <taxon>Platyhelminthes</taxon>
        <taxon>Trematoda</taxon>
        <taxon>Digenea</taxon>
        <taxon>Plagiorchiida</taxon>
        <taxon>Pronocephalata</taxon>
        <taxon>Paramphistomoidea</taxon>
        <taxon>Paramphistomidae</taxon>
        <taxon>Calicophoron</taxon>
    </lineage>
</organism>
<feature type="compositionally biased region" description="Polar residues" evidence="9">
    <location>
        <begin position="355"/>
        <end position="381"/>
    </location>
</feature>
<feature type="domain" description="Homeobox" evidence="10">
    <location>
        <begin position="235"/>
        <end position="295"/>
    </location>
</feature>
<dbReference type="Proteomes" id="UP001497525">
    <property type="component" value="Unassembled WGS sequence"/>
</dbReference>
<feature type="compositionally biased region" description="Low complexity" evidence="9">
    <location>
        <begin position="35"/>
        <end position="47"/>
    </location>
</feature>
<evidence type="ECO:0000256" key="5">
    <source>
        <dbReference type="ARBA" id="ARBA00023242"/>
    </source>
</evidence>
<evidence type="ECO:0000256" key="6">
    <source>
        <dbReference type="ARBA" id="ARBA00038425"/>
    </source>
</evidence>
<dbReference type="InterPro" id="IPR020479">
    <property type="entry name" value="HD_metazoa"/>
</dbReference>
<dbReference type="CDD" id="cd00086">
    <property type="entry name" value="homeodomain"/>
    <property type="match status" value="1"/>
</dbReference>
<dbReference type="SMART" id="SM00389">
    <property type="entry name" value="HOX"/>
    <property type="match status" value="1"/>
</dbReference>
<feature type="region of interest" description="Disordered" evidence="9">
    <location>
        <begin position="91"/>
        <end position="117"/>
    </location>
</feature>
<dbReference type="PROSITE" id="PS50071">
    <property type="entry name" value="HOMEOBOX_2"/>
    <property type="match status" value="1"/>
</dbReference>
<dbReference type="InterPro" id="IPR009057">
    <property type="entry name" value="Homeodomain-like_sf"/>
</dbReference>
<evidence type="ECO:0000256" key="9">
    <source>
        <dbReference type="SAM" id="MobiDB-lite"/>
    </source>
</evidence>
<dbReference type="PANTHER" id="PTHR24338">
    <property type="entry name" value="HOMEOBOX PROTEIN MSX"/>
    <property type="match status" value="1"/>
</dbReference>
<dbReference type="Pfam" id="PF00046">
    <property type="entry name" value="Homeodomain"/>
    <property type="match status" value="1"/>
</dbReference>
<feature type="compositionally biased region" description="Polar residues" evidence="9">
    <location>
        <begin position="703"/>
        <end position="713"/>
    </location>
</feature>
<gene>
    <name evidence="11" type="ORF">CDAUBV1_LOCUS10368</name>
</gene>
<comment type="subcellular location">
    <subcellularLocation>
        <location evidence="1 7 8">Nucleus</location>
    </subcellularLocation>
</comment>
<keyword evidence="2" id="KW-0217">Developmental protein</keyword>
<dbReference type="PRINTS" id="PR00024">
    <property type="entry name" value="HOMEOBOX"/>
</dbReference>
<comment type="similarity">
    <text evidence="6">Belongs to the Msh homeobox family.</text>
</comment>
<dbReference type="PROSITE" id="PS00027">
    <property type="entry name" value="HOMEOBOX_1"/>
    <property type="match status" value="1"/>
</dbReference>
<feature type="region of interest" description="Disordered" evidence="9">
    <location>
        <begin position="18"/>
        <end position="67"/>
    </location>
</feature>
<dbReference type="GO" id="GO:0000977">
    <property type="term" value="F:RNA polymerase II transcription regulatory region sequence-specific DNA binding"/>
    <property type="evidence" value="ECO:0007669"/>
    <property type="project" value="TreeGrafter"/>
</dbReference>
<dbReference type="SUPFAM" id="SSF46689">
    <property type="entry name" value="Homeodomain-like"/>
    <property type="match status" value="1"/>
</dbReference>
<dbReference type="InterPro" id="IPR017970">
    <property type="entry name" value="Homeobox_CS"/>
</dbReference>